<evidence type="ECO:0000256" key="1">
    <source>
        <dbReference type="SAM" id="Phobius"/>
    </source>
</evidence>
<keyword evidence="1" id="KW-1133">Transmembrane helix</keyword>
<dbReference type="InterPro" id="IPR013783">
    <property type="entry name" value="Ig-like_fold"/>
</dbReference>
<dbReference type="EMBL" id="JBHUNP010000001">
    <property type="protein sequence ID" value="MFD2646384.1"/>
    <property type="molecule type" value="Genomic_DNA"/>
</dbReference>
<organism evidence="2 3">
    <name type="scientific">Devosia albogilva</name>
    <dbReference type="NCBI Taxonomy" id="429726"/>
    <lineage>
        <taxon>Bacteria</taxon>
        <taxon>Pseudomonadati</taxon>
        <taxon>Pseudomonadota</taxon>
        <taxon>Alphaproteobacteria</taxon>
        <taxon>Hyphomicrobiales</taxon>
        <taxon>Devosiaceae</taxon>
        <taxon>Devosia</taxon>
    </lineage>
</organism>
<dbReference type="Gene3D" id="2.60.40.10">
    <property type="entry name" value="Immunoglobulins"/>
    <property type="match status" value="1"/>
</dbReference>
<keyword evidence="1" id="KW-0812">Transmembrane</keyword>
<dbReference type="SUPFAM" id="SSF49265">
    <property type="entry name" value="Fibronectin type III"/>
    <property type="match status" value="1"/>
</dbReference>
<reference evidence="3" key="1">
    <citation type="journal article" date="2019" name="Int. J. Syst. Evol. Microbiol.">
        <title>The Global Catalogue of Microorganisms (GCM) 10K type strain sequencing project: providing services to taxonomists for standard genome sequencing and annotation.</title>
        <authorList>
            <consortium name="The Broad Institute Genomics Platform"/>
            <consortium name="The Broad Institute Genome Sequencing Center for Infectious Disease"/>
            <person name="Wu L."/>
            <person name="Ma J."/>
        </authorList>
    </citation>
    <scope>NUCLEOTIDE SEQUENCE [LARGE SCALE GENOMIC DNA]</scope>
    <source>
        <strain evidence="3">CCM 7427</strain>
    </source>
</reference>
<proteinExistence type="predicted"/>
<sequence>MPTGLEAILLPYIIQAMGAIGIPLATIAASATLVAAAASYLLLAGAAYLVSAAFAPPKPEAPKPEDGKYNLKQSVPPLVYVLGRVKKAGDYALLEERDGVAHHVMVTAAHHIKGFVQHYLHDEAVTLSGSGVVSPSHFVVEGDPKVRIETRNGDSLGAVYAPVKAAFPEIWGDHHRGDGLASVYMRAFSVPAEDLQKVFPSGMPQHLAEIEGHDRLVDPRTGVPGYSTNLAVFRYWHLTHPVGGRLTAADLHTADWAHAANVCDEAVSNRSGGVEPRYHGGLWFRANNDPVQIGRLMDQAAEMVLYERADGNVGVHAGEFVEPDVRLTANDLLSVSYDPNKRRSSNVLAVRGRYTDPAKGYNTADAAIYGIPYPSEDERTKTVENQAVQRHNHIARLQKLAFIRANAPRVKIVAHFEPAREVPYRRFVRVHYPPKMTEAIVEITGRPTLSLRSLTYEFEGIVVPPTLYAFSAATEEGEPGANVLPIVRQDVPVPTDFTVQIDNEEVGSGASAAFALASFDFQNATFQYELEWQPTAGGAVQQTIGAAGATEVRSGFLADGVEYRFRARTWSSGTSSDWTAYQVLTATADPNAPNAVTGVGAVGGAGQVTFTWTAPNSANYVGARLYLNGANDFGSATLAGVEYGAPNVADSRTINGLSAGTAYGWVVAINASGVEAAPIATGSLTIT</sequence>
<keyword evidence="3" id="KW-1185">Reference proteome</keyword>
<name>A0ABW5QFW3_9HYPH</name>
<feature type="transmembrane region" description="Helical" evidence="1">
    <location>
        <begin position="7"/>
        <end position="27"/>
    </location>
</feature>
<keyword evidence="1" id="KW-0472">Membrane</keyword>
<evidence type="ECO:0000313" key="3">
    <source>
        <dbReference type="Proteomes" id="UP001597521"/>
    </source>
</evidence>
<protein>
    <recommendedName>
        <fullName evidence="4">Fibronectin type-III domain-containing protein</fullName>
    </recommendedName>
</protein>
<accession>A0ABW5QFW3</accession>
<evidence type="ECO:0000313" key="2">
    <source>
        <dbReference type="EMBL" id="MFD2646384.1"/>
    </source>
</evidence>
<evidence type="ECO:0008006" key="4">
    <source>
        <dbReference type="Google" id="ProtNLM"/>
    </source>
</evidence>
<dbReference type="InterPro" id="IPR036116">
    <property type="entry name" value="FN3_sf"/>
</dbReference>
<comment type="caution">
    <text evidence="2">The sequence shown here is derived from an EMBL/GenBank/DDBJ whole genome shotgun (WGS) entry which is preliminary data.</text>
</comment>
<feature type="transmembrane region" description="Helical" evidence="1">
    <location>
        <begin position="33"/>
        <end position="55"/>
    </location>
</feature>
<gene>
    <name evidence="2" type="ORF">ACFSX5_01090</name>
</gene>
<dbReference type="Proteomes" id="UP001597521">
    <property type="component" value="Unassembled WGS sequence"/>
</dbReference>
<dbReference type="RefSeq" id="WP_386830963.1">
    <property type="nucleotide sequence ID" value="NZ_JBHUNP010000001.1"/>
</dbReference>